<feature type="transmembrane region" description="Helical" evidence="4">
    <location>
        <begin position="426"/>
        <end position="445"/>
    </location>
</feature>
<proteinExistence type="predicted"/>
<feature type="coiled-coil region" evidence="2">
    <location>
        <begin position="452"/>
        <end position="500"/>
    </location>
</feature>
<dbReference type="AlphaFoldDB" id="A0A0Q4AXH9"/>
<dbReference type="SUPFAM" id="SSF48452">
    <property type="entry name" value="TPR-like"/>
    <property type="match status" value="1"/>
</dbReference>
<evidence type="ECO:0000256" key="3">
    <source>
        <dbReference type="SAM" id="MobiDB-lite"/>
    </source>
</evidence>
<organism evidence="6 7">
    <name type="scientific">Candidatus [Bacteroides] periocalifornicus</name>
    <dbReference type="NCBI Taxonomy" id="1702214"/>
    <lineage>
        <taxon>Bacteria</taxon>
        <taxon>Pseudomonadati</taxon>
        <taxon>Bacteroidota</taxon>
    </lineage>
</organism>
<evidence type="ECO:0000256" key="1">
    <source>
        <dbReference type="ARBA" id="ARBA00022801"/>
    </source>
</evidence>
<dbReference type="PANTHER" id="PTHR43156:SF9">
    <property type="entry name" value="HAMP DOMAIN-CONTAINING PROTEIN"/>
    <property type="match status" value="1"/>
</dbReference>
<dbReference type="Gene3D" id="3.60.40.10">
    <property type="entry name" value="PPM-type phosphatase domain"/>
    <property type="match status" value="1"/>
</dbReference>
<dbReference type="InterPro" id="IPR011990">
    <property type="entry name" value="TPR-like_helical_dom_sf"/>
</dbReference>
<feature type="domain" description="PPM-type phosphatase" evidence="5">
    <location>
        <begin position="559"/>
        <end position="755"/>
    </location>
</feature>
<reference evidence="6" key="1">
    <citation type="submission" date="2015-08" db="EMBL/GenBank/DDBJ databases">
        <title>Candidatus Bacteriodes Periocalifornicus.</title>
        <authorList>
            <person name="McLean J.S."/>
            <person name="Kelley S."/>
        </authorList>
    </citation>
    <scope>NUCLEOTIDE SEQUENCE [LARGE SCALE GENOMIC DNA]</scope>
    <source>
        <strain evidence="6">12B</strain>
    </source>
</reference>
<dbReference type="GO" id="GO:0016791">
    <property type="term" value="F:phosphatase activity"/>
    <property type="evidence" value="ECO:0007669"/>
    <property type="project" value="TreeGrafter"/>
</dbReference>
<dbReference type="PATRIC" id="fig|1702214.3.peg.514"/>
<keyword evidence="4" id="KW-1133">Transmembrane helix</keyword>
<dbReference type="InterPro" id="IPR036457">
    <property type="entry name" value="PPM-type-like_dom_sf"/>
</dbReference>
<evidence type="ECO:0000259" key="5">
    <source>
        <dbReference type="Pfam" id="PF07228"/>
    </source>
</evidence>
<dbReference type="STRING" id="1702214.AL399_06195"/>
<evidence type="ECO:0000256" key="2">
    <source>
        <dbReference type="SAM" id="Coils"/>
    </source>
</evidence>
<keyword evidence="7" id="KW-1185">Reference proteome</keyword>
<dbReference type="EMBL" id="LIIK01000027">
    <property type="protein sequence ID" value="KQM08659.1"/>
    <property type="molecule type" value="Genomic_DNA"/>
</dbReference>
<dbReference type="Proteomes" id="UP000054172">
    <property type="component" value="Unassembled WGS sequence"/>
</dbReference>
<keyword evidence="4" id="KW-0472">Membrane</keyword>
<dbReference type="PANTHER" id="PTHR43156">
    <property type="entry name" value="STAGE II SPORULATION PROTEIN E-RELATED"/>
    <property type="match status" value="1"/>
</dbReference>
<evidence type="ECO:0000256" key="4">
    <source>
        <dbReference type="SAM" id="Phobius"/>
    </source>
</evidence>
<sequence>MECSRIGSETRRKGGLMGESPSCSVRKSHSLAVVCGWLAVILAALIFPGRIAQAQNFLNRGSTAESRVQARVARAYAVLGKQQYARLALEVDTLRMLSERYGDSTGTLYAAWFEAQLLFSRGRVVPAVDLLDSLQILYSHTTRYREKALIALSIGQMQNFLGNYPRSAANLRKAYDYAAQIEDASLLTSILIAQIDNQISLELFDNASYSLKRVALFLAGDTISSNALSYLVSQGDFNMATGNVGLAAEDFLRASSIAQATGNRVLQIHTLTEAASGMVELHTLERARVLLDSATRMSLWQPNLSNSQLIDETWGDYYRAAKQPLRAETYYQQALAASIALQSGVQQIHLLQRLSELYRETQQLQAAYGATMRAYQIQDSIHAFLALRNFASADAEAQHEIDIYHAELKAHMEEAQFNRTRQKRHAIWWMMGGVLLACGFFLYVLSRAYHFRKVSNRHLEAQEREIERTRSELQKTITRNEELRAESMQQTQRINEAKLEIQAHNSQLMNSIEYANSIQQSIFPTERALNPYLAESFLLSRPRDIVSGDLPWFAPVEQALVMAMIDCTGHGVAGASLSFIVYSILNEIVIEKRVTDPATIIYQFNQGACDLLANTERKFRSRIRMDISVLSLFPKAGYALYAGWNQFLFYCADGRRIMRLMGNPGLLVLSEKPVEAAVNQRIELTEKCTFYLATDGYANQMNADLEKIGAARLMALLEEVQPLALSQQKARLVNFLVRHKLGADQTDDITILGFRL</sequence>
<protein>
    <recommendedName>
        <fullName evidence="5">PPM-type phosphatase domain-containing protein</fullName>
    </recommendedName>
</protein>
<feature type="region of interest" description="Disordered" evidence="3">
    <location>
        <begin position="1"/>
        <end position="21"/>
    </location>
</feature>
<comment type="caution">
    <text evidence="6">The sequence shown here is derived from an EMBL/GenBank/DDBJ whole genome shotgun (WGS) entry which is preliminary data.</text>
</comment>
<dbReference type="Gene3D" id="1.25.40.10">
    <property type="entry name" value="Tetratricopeptide repeat domain"/>
    <property type="match status" value="1"/>
</dbReference>
<name>A0A0Q4AXH9_9BACT</name>
<evidence type="ECO:0000313" key="6">
    <source>
        <dbReference type="EMBL" id="KQM08659.1"/>
    </source>
</evidence>
<keyword evidence="1" id="KW-0378">Hydrolase</keyword>
<dbReference type="InterPro" id="IPR052016">
    <property type="entry name" value="Bact_Sigma-Reg"/>
</dbReference>
<dbReference type="Pfam" id="PF07228">
    <property type="entry name" value="SpoIIE"/>
    <property type="match status" value="1"/>
</dbReference>
<accession>A0A0Q4AXH9</accession>
<dbReference type="InterPro" id="IPR001932">
    <property type="entry name" value="PPM-type_phosphatase-like_dom"/>
</dbReference>
<gene>
    <name evidence="6" type="ORF">AL399_06195</name>
</gene>
<keyword evidence="4" id="KW-0812">Transmembrane</keyword>
<keyword evidence="2" id="KW-0175">Coiled coil</keyword>
<evidence type="ECO:0000313" key="7">
    <source>
        <dbReference type="Proteomes" id="UP000054172"/>
    </source>
</evidence>